<dbReference type="OrthoDB" id="4896910at2759"/>
<reference evidence="11" key="1">
    <citation type="submission" date="2021-10" db="EMBL/GenBank/DDBJ databases">
        <authorList>
            <person name="Piombo E."/>
        </authorList>
    </citation>
    <scope>NUCLEOTIDE SEQUENCE</scope>
</reference>
<gene>
    <name evidence="11" type="ORF">CBYS24578_00008140</name>
</gene>
<feature type="repeat" description="WD" evidence="7">
    <location>
        <begin position="860"/>
        <end position="894"/>
    </location>
</feature>
<feature type="region of interest" description="Disordered" evidence="8">
    <location>
        <begin position="1"/>
        <end position="59"/>
    </location>
</feature>
<evidence type="ECO:0000256" key="2">
    <source>
        <dbReference type="ARBA" id="ARBA00022737"/>
    </source>
</evidence>
<organism evidence="11 12">
    <name type="scientific">Clonostachys byssicola</name>
    <dbReference type="NCBI Taxonomy" id="160290"/>
    <lineage>
        <taxon>Eukaryota</taxon>
        <taxon>Fungi</taxon>
        <taxon>Dikarya</taxon>
        <taxon>Ascomycota</taxon>
        <taxon>Pezizomycotina</taxon>
        <taxon>Sordariomycetes</taxon>
        <taxon>Hypocreomycetidae</taxon>
        <taxon>Hypocreales</taxon>
        <taxon>Bionectriaceae</taxon>
        <taxon>Clonostachys</taxon>
    </lineage>
</organism>
<proteinExistence type="inferred from homology"/>
<dbReference type="Gene3D" id="2.130.10.10">
    <property type="entry name" value="YVTN repeat-like/Quinoprotein amine dehydrogenase"/>
    <property type="match status" value="4"/>
</dbReference>
<dbReference type="CDD" id="cd00200">
    <property type="entry name" value="WD40"/>
    <property type="match status" value="1"/>
</dbReference>
<dbReference type="InterPro" id="IPR019775">
    <property type="entry name" value="WD40_repeat_CS"/>
</dbReference>
<dbReference type="SUPFAM" id="SSF52540">
    <property type="entry name" value="P-loop containing nucleoside triphosphate hydrolases"/>
    <property type="match status" value="1"/>
</dbReference>
<dbReference type="AlphaFoldDB" id="A0A9N9U449"/>
<evidence type="ECO:0000256" key="3">
    <source>
        <dbReference type="ARBA" id="ARBA00023054"/>
    </source>
</evidence>
<dbReference type="InterPro" id="IPR001680">
    <property type="entry name" value="WD40_rpt"/>
</dbReference>
<dbReference type="EMBL" id="CABFNO020001323">
    <property type="protein sequence ID" value="CAG9981146.1"/>
    <property type="molecule type" value="Genomic_DNA"/>
</dbReference>
<evidence type="ECO:0000259" key="9">
    <source>
        <dbReference type="Pfam" id="PF17100"/>
    </source>
</evidence>
<dbReference type="SUPFAM" id="SSF50998">
    <property type="entry name" value="Quinoprotein alcohol dehydrogenase-like"/>
    <property type="match status" value="1"/>
</dbReference>
<comment type="similarity">
    <text evidence="4">Belongs to the WD repeat MDV1/CAF4 family.</text>
</comment>
<evidence type="ECO:0000256" key="1">
    <source>
        <dbReference type="ARBA" id="ARBA00022574"/>
    </source>
</evidence>
<feature type="region of interest" description="Disordered" evidence="8">
    <location>
        <begin position="95"/>
        <end position="132"/>
    </location>
</feature>
<evidence type="ECO:0000256" key="8">
    <source>
        <dbReference type="SAM" id="MobiDB-lite"/>
    </source>
</evidence>
<keyword evidence="1 7" id="KW-0853">WD repeat</keyword>
<dbReference type="PROSITE" id="PS50294">
    <property type="entry name" value="WD_REPEATS_REGION"/>
    <property type="match status" value="6"/>
</dbReference>
<dbReference type="Pfam" id="PF00400">
    <property type="entry name" value="WD40"/>
    <property type="match status" value="8"/>
</dbReference>
<dbReference type="InterPro" id="IPR011047">
    <property type="entry name" value="Quinoprotein_ADH-like_sf"/>
</dbReference>
<dbReference type="Proteomes" id="UP000754883">
    <property type="component" value="Unassembled WGS sequence"/>
</dbReference>
<evidence type="ECO:0000313" key="11">
    <source>
        <dbReference type="EMBL" id="CAG9981146.1"/>
    </source>
</evidence>
<evidence type="ECO:0000256" key="4">
    <source>
        <dbReference type="ARBA" id="ARBA00038415"/>
    </source>
</evidence>
<evidence type="ECO:0000259" key="10">
    <source>
        <dbReference type="Pfam" id="PF24883"/>
    </source>
</evidence>
<feature type="repeat" description="WD" evidence="7">
    <location>
        <begin position="646"/>
        <end position="687"/>
    </location>
</feature>
<comment type="caution">
    <text evidence="11">The sequence shown here is derived from an EMBL/GenBank/DDBJ whole genome shotgun (WGS) entry which is preliminary data.</text>
</comment>
<dbReference type="PANTHER" id="PTHR22847">
    <property type="entry name" value="WD40 REPEAT PROTEIN"/>
    <property type="match status" value="1"/>
</dbReference>
<feature type="repeat" description="WD" evidence="7">
    <location>
        <begin position="981"/>
        <end position="1022"/>
    </location>
</feature>
<feature type="repeat" description="WD" evidence="7">
    <location>
        <begin position="1023"/>
        <end position="1064"/>
    </location>
</feature>
<feature type="domain" description="Nephrocystin 3-like N-terminal" evidence="10">
    <location>
        <begin position="349"/>
        <end position="517"/>
    </location>
</feature>
<dbReference type="Pfam" id="PF17100">
    <property type="entry name" value="NACHT_N"/>
    <property type="match status" value="1"/>
</dbReference>
<keyword evidence="2" id="KW-0677">Repeat</keyword>
<sequence length="1220" mass="135945">MDSIVQKVRRRLRRTDSQHGAAVSYDAHGQSGSTATSGNEAPKQDGKPAGQVSEPVPETPLIMRAEENAPVQAMVENLSLAGEEESGRRVEVEVEVEKQEASSVASPNVVEEAPTETPSNADPDVTATRSSRNDELEALWDDAYNQLRASNPSLVACHRKFHLLNNSIGKTLTDELGLENVTQLNQSSDDDRSSTIDLVTKMEWYMQLSRLVTANDQNDHAYLDQEQLTLLRVHLVGLYESVLTFFVTVVCRKHGTQLIHLVRDLPDLPASDPSTIYDAEQSLAASLGQDFKHRLNQLLDSPKDRQPSVYSANKSSHSHQESQVFADLDAIDPRPDFVNRSTEVNQEAYQWLASTVQYQEFLDWNNKEATTFWITGPPGSGKSTLLTTVVQNLLAQAQDTPDLPRLLYCFISASGPVLRSAASVVKSLICLILLEQPTLDVHLANLRLSTGRKHFNHPSDFVPLSGLFYDILQDSNLPQTYVVVDAVDECVGSSDLMQLIETSGQVTPRIKWLASTRANNVTPQGSFHLNLGTQAKFMYCAVEKYVAHRVFSLSRQRFYDTALRDQVQQLIVDRSGGNYPWIHAICQMLRQLLSVYALGTPRSVSTADAFLFCPESTGAKQNSLAKHFPWVTVRPMIPEHYTFLELQGHSDVIRDIEFSSDGKLLVSASDDRTVRIWDVETGTTQRVIQDHDDWVTRVSISQDFVASGSDDRVLHIWSLPLGQPILDFQHTRKIVAVKFSLDGKRLFVADSSNRPLSTWDMTTYVRQERIFYTTKRVRGAEYSHGGALVACMYEDEVEVLDTDSYQIRHSLTFPSSKCLAFSKDARRLALAKGSIEIWDIHELGKQHPVVKLDPLSPTHVTSLAFSSDGATIASTDATGVIKLWDIKSSQTKAVFQDEGAPLRVAFSPAGHYLATSSKTATISFWHNEERAITPPSAVVPTDDPIYALAISSDESCIAVAQRARIRFWNAKTGQLMEGKKEMPHDQSVLHLIFSPKSSLLASSSIDKSVKIWRVDDGENIHTLNWHTDWVRQAAFSPCERFVASASDDNMVRVWDLENTSISKELSGHAGYVTCVCFSPDGQTLVSGGDDCTVRVWDLKSHSPRFPALEGHRGQVVDLTFISGSKFVLSSSDDNSIMIWDITKGKRVSGPIETKHIYRGLYYDPKSSGHIMTHWGARAIPIIDGVTASNRDQRSSWAPYGVLLEGEKDDKDIWITWNDRK</sequence>
<accession>A0A9N9U449</accession>
<feature type="repeat" description="WD" evidence="7">
    <location>
        <begin position="688"/>
        <end position="727"/>
    </location>
</feature>
<evidence type="ECO:0000256" key="7">
    <source>
        <dbReference type="PROSITE-ProRule" id="PRU00221"/>
    </source>
</evidence>
<feature type="repeat" description="WD" evidence="7">
    <location>
        <begin position="1065"/>
        <end position="1100"/>
    </location>
</feature>
<dbReference type="SUPFAM" id="SSF50969">
    <property type="entry name" value="YVTN repeat-like/Quinoprotein amine dehydrogenase"/>
    <property type="match status" value="1"/>
</dbReference>
<dbReference type="PANTHER" id="PTHR22847:SF637">
    <property type="entry name" value="WD REPEAT DOMAIN 5B"/>
    <property type="match status" value="1"/>
</dbReference>
<dbReference type="PROSITE" id="PS50082">
    <property type="entry name" value="WD_REPEATS_2"/>
    <property type="match status" value="7"/>
</dbReference>
<evidence type="ECO:0000313" key="12">
    <source>
        <dbReference type="Proteomes" id="UP000754883"/>
    </source>
</evidence>
<dbReference type="SMART" id="SM00320">
    <property type="entry name" value="WD40"/>
    <property type="match status" value="11"/>
</dbReference>
<protein>
    <recommendedName>
        <fullName evidence="5">Mitochondrial division protein 1</fullName>
    </recommendedName>
</protein>
<name>A0A9N9U449_9HYPO</name>
<keyword evidence="12" id="KW-1185">Reference proteome</keyword>
<feature type="repeat" description="WD" evidence="7">
    <location>
        <begin position="1108"/>
        <end position="1149"/>
    </location>
</feature>
<dbReference type="InterPro" id="IPR056884">
    <property type="entry name" value="NPHP3-like_N"/>
</dbReference>
<keyword evidence="3" id="KW-0175">Coiled coil</keyword>
<dbReference type="PRINTS" id="PR00320">
    <property type="entry name" value="GPROTEINBRPT"/>
</dbReference>
<dbReference type="PROSITE" id="PS00678">
    <property type="entry name" value="WD_REPEATS_1"/>
    <property type="match status" value="4"/>
</dbReference>
<dbReference type="Gene3D" id="3.40.50.300">
    <property type="entry name" value="P-loop containing nucleotide triphosphate hydrolases"/>
    <property type="match status" value="1"/>
</dbReference>
<feature type="domain" description="NWD NACHT-NTPase N-terminal" evidence="9">
    <location>
        <begin position="178"/>
        <end position="267"/>
    </location>
</feature>
<dbReference type="Pfam" id="PF24883">
    <property type="entry name" value="NPHP3_N"/>
    <property type="match status" value="1"/>
</dbReference>
<feature type="region of interest" description="Disordered" evidence="8">
    <location>
        <begin position="301"/>
        <end position="322"/>
    </location>
</feature>
<dbReference type="InterPro" id="IPR011044">
    <property type="entry name" value="Quino_amine_DH_bsu"/>
</dbReference>
<comment type="function">
    <text evidence="6">Involved in mitochondrial fission. Acts as an adapter protein required to form mitochondrial fission complexes. Formation of these complexes is required to promote constriction and fission of the mitochondrial compartment at a late step in mitochondrial division.</text>
</comment>
<dbReference type="InterPro" id="IPR027417">
    <property type="entry name" value="P-loop_NTPase"/>
</dbReference>
<feature type="compositionally biased region" description="Polar residues" evidence="8">
    <location>
        <begin position="30"/>
        <end position="39"/>
    </location>
</feature>
<feature type="non-terminal residue" evidence="11">
    <location>
        <position position="1220"/>
    </location>
</feature>
<evidence type="ECO:0000256" key="5">
    <source>
        <dbReference type="ARBA" id="ARBA00039789"/>
    </source>
</evidence>
<evidence type="ECO:0000256" key="6">
    <source>
        <dbReference type="ARBA" id="ARBA00043913"/>
    </source>
</evidence>
<dbReference type="InterPro" id="IPR015943">
    <property type="entry name" value="WD40/YVTN_repeat-like_dom_sf"/>
</dbReference>
<dbReference type="InterPro" id="IPR020472">
    <property type="entry name" value="WD40_PAC1"/>
</dbReference>
<dbReference type="InterPro" id="IPR031359">
    <property type="entry name" value="NACHT_N"/>
</dbReference>
<dbReference type="GO" id="GO:1990234">
    <property type="term" value="C:transferase complex"/>
    <property type="evidence" value="ECO:0007669"/>
    <property type="project" value="UniProtKB-ARBA"/>
</dbReference>